<reference evidence="2" key="1">
    <citation type="submission" date="2024-02" db="EMBL/GenBank/DDBJ databases">
        <authorList>
            <consortium name="ELIXIR-Norway"/>
            <consortium name="Elixir Norway"/>
        </authorList>
    </citation>
    <scope>NUCLEOTIDE SEQUENCE</scope>
</reference>
<name>A0ABP0V6R3_9BRYO</name>
<accession>A0ABP0V6R3</accession>
<evidence type="ECO:0000256" key="1">
    <source>
        <dbReference type="SAM" id="MobiDB-lite"/>
    </source>
</evidence>
<feature type="non-terminal residue" evidence="2">
    <location>
        <position position="132"/>
    </location>
</feature>
<feature type="region of interest" description="Disordered" evidence="1">
    <location>
        <begin position="1"/>
        <end position="21"/>
    </location>
</feature>
<evidence type="ECO:0000313" key="3">
    <source>
        <dbReference type="Proteomes" id="UP001497444"/>
    </source>
</evidence>
<feature type="non-terminal residue" evidence="2">
    <location>
        <position position="1"/>
    </location>
</feature>
<dbReference type="Proteomes" id="UP001497444">
    <property type="component" value="Unassembled WGS sequence"/>
</dbReference>
<keyword evidence="3" id="KW-1185">Reference proteome</keyword>
<proteinExistence type="predicted"/>
<protein>
    <submittedName>
        <fullName evidence="2">Uncharacterized protein</fullName>
    </submittedName>
</protein>
<gene>
    <name evidence="2" type="ORF">CSSPJE1EN1_LOCUS25493</name>
</gene>
<feature type="compositionally biased region" description="Low complexity" evidence="1">
    <location>
        <begin position="1"/>
        <end position="16"/>
    </location>
</feature>
<comment type="caution">
    <text evidence="2">The sequence shown here is derived from an EMBL/GenBank/DDBJ whole genome shotgun (WGS) entry which is preliminary data.</text>
</comment>
<organism evidence="2 3">
    <name type="scientific">Sphagnum jensenii</name>
    <dbReference type="NCBI Taxonomy" id="128206"/>
    <lineage>
        <taxon>Eukaryota</taxon>
        <taxon>Viridiplantae</taxon>
        <taxon>Streptophyta</taxon>
        <taxon>Embryophyta</taxon>
        <taxon>Bryophyta</taxon>
        <taxon>Sphagnophytina</taxon>
        <taxon>Sphagnopsida</taxon>
        <taxon>Sphagnales</taxon>
        <taxon>Sphagnaceae</taxon>
        <taxon>Sphagnum</taxon>
    </lineage>
</organism>
<sequence>KNNKNNNSSSSNNNNKNHNRTLRLHRMEKNLPTNEESYGTLTQPKGIYNGLNGQEYRYGKSYDNNNNNDIISNSLCTSAKYSPSVRSAQSELCLNLGTASNASKVIATRIANNASNISYNFNNTNSNTAETS</sequence>
<evidence type="ECO:0000313" key="2">
    <source>
        <dbReference type="EMBL" id="CAK9250115.1"/>
    </source>
</evidence>
<dbReference type="EMBL" id="CAXAQS010000113">
    <property type="protein sequence ID" value="CAK9250115.1"/>
    <property type="molecule type" value="Genomic_DNA"/>
</dbReference>